<organism evidence="6 7">
    <name type="scientific">Equus caballus</name>
    <name type="common">Horse</name>
    <dbReference type="NCBI Taxonomy" id="9796"/>
    <lineage>
        <taxon>Eukaryota</taxon>
        <taxon>Metazoa</taxon>
        <taxon>Chordata</taxon>
        <taxon>Craniata</taxon>
        <taxon>Vertebrata</taxon>
        <taxon>Euteleostomi</taxon>
        <taxon>Mammalia</taxon>
        <taxon>Eutheria</taxon>
        <taxon>Laurasiatheria</taxon>
        <taxon>Perissodactyla</taxon>
        <taxon>Equidae</taxon>
        <taxon>Equus</taxon>
    </lineage>
</organism>
<dbReference type="STRING" id="9796.ENSECAP00000041998"/>
<dbReference type="Proteomes" id="UP000002281">
    <property type="component" value="Chromosome 21"/>
</dbReference>
<dbReference type="PANTHER" id="PTHR11740:SF0">
    <property type="entry name" value="CASEIN KINASE II SUBUNIT BETA"/>
    <property type="match status" value="1"/>
</dbReference>
<comment type="similarity">
    <text evidence="1 5">Belongs to the casein kinase 2 subunit beta family.</text>
</comment>
<dbReference type="PANTHER" id="PTHR11740">
    <property type="entry name" value="CASEIN KINASE II SUBUNIT BETA"/>
    <property type="match status" value="1"/>
</dbReference>
<dbReference type="PaxDb" id="9796-ENSECAP00000041998"/>
<evidence type="ECO:0000256" key="5">
    <source>
        <dbReference type="RuleBase" id="RU361268"/>
    </source>
</evidence>
<dbReference type="Pfam" id="PF01214">
    <property type="entry name" value="CK_II_beta"/>
    <property type="match status" value="1"/>
</dbReference>
<evidence type="ECO:0000256" key="2">
    <source>
        <dbReference type="ARBA" id="ARBA00017775"/>
    </source>
</evidence>
<dbReference type="Bgee" id="ENSECAG00000014131">
    <property type="expression patterns" value="Expressed in trophoblast"/>
</dbReference>
<proteinExistence type="inferred from homology"/>
<keyword evidence="7" id="KW-1185">Reference proteome</keyword>
<evidence type="ECO:0000256" key="3">
    <source>
        <dbReference type="ARBA" id="ARBA00045844"/>
    </source>
</evidence>
<dbReference type="OMA" id="DETSWIN"/>
<dbReference type="GO" id="GO:0005956">
    <property type="term" value="C:protein kinase CK2 complex"/>
    <property type="evidence" value="ECO:0007669"/>
    <property type="project" value="UniProtKB-UniRule"/>
</dbReference>
<reference evidence="6 7" key="1">
    <citation type="journal article" date="2009" name="Science">
        <title>Genome sequence, comparative analysis, and population genetics of the domestic horse.</title>
        <authorList>
            <consortium name="Broad Institute Genome Sequencing Platform"/>
            <consortium name="Broad Institute Whole Genome Assembly Team"/>
            <person name="Wade C.M."/>
            <person name="Giulotto E."/>
            <person name="Sigurdsson S."/>
            <person name="Zoli M."/>
            <person name="Gnerre S."/>
            <person name="Imsland F."/>
            <person name="Lear T.L."/>
            <person name="Adelson D.L."/>
            <person name="Bailey E."/>
            <person name="Bellone R.R."/>
            <person name="Bloecker H."/>
            <person name="Distl O."/>
            <person name="Edgar R.C."/>
            <person name="Garber M."/>
            <person name="Leeb T."/>
            <person name="Mauceli E."/>
            <person name="MacLeod J.N."/>
            <person name="Penedo M.C.T."/>
            <person name="Raison J.M."/>
            <person name="Sharpe T."/>
            <person name="Vogel J."/>
            <person name="Andersson L."/>
            <person name="Antczak D.F."/>
            <person name="Biagi T."/>
            <person name="Binns M.M."/>
            <person name="Chowdhary B.P."/>
            <person name="Coleman S.J."/>
            <person name="Della Valle G."/>
            <person name="Fryc S."/>
            <person name="Guerin G."/>
            <person name="Hasegawa T."/>
            <person name="Hill E.W."/>
            <person name="Jurka J."/>
            <person name="Kiialainen A."/>
            <person name="Lindgren G."/>
            <person name="Liu J."/>
            <person name="Magnani E."/>
            <person name="Mickelson J.R."/>
            <person name="Murray J."/>
            <person name="Nergadze S.G."/>
            <person name="Onofrio R."/>
            <person name="Pedroni S."/>
            <person name="Piras M.F."/>
            <person name="Raudsepp T."/>
            <person name="Rocchi M."/>
            <person name="Roeed K.H."/>
            <person name="Ryder O.A."/>
            <person name="Searle S."/>
            <person name="Skow L."/>
            <person name="Swinburne J.E."/>
            <person name="Syvaenen A.C."/>
            <person name="Tozaki T."/>
            <person name="Valberg S.J."/>
            <person name="Vaudin M."/>
            <person name="White J.R."/>
            <person name="Zody M.C."/>
            <person name="Lander E.S."/>
            <person name="Lindblad-Toh K."/>
        </authorList>
    </citation>
    <scope>NUCLEOTIDE SEQUENCE [LARGE SCALE GENOMIC DNA]</scope>
    <source>
        <strain evidence="6 7">Thoroughbred</strain>
    </source>
</reference>
<dbReference type="SMART" id="SM01085">
    <property type="entry name" value="CK_II_beta"/>
    <property type="match status" value="1"/>
</dbReference>
<evidence type="ECO:0000256" key="1">
    <source>
        <dbReference type="ARBA" id="ARBA00006941"/>
    </source>
</evidence>
<evidence type="ECO:0000256" key="4">
    <source>
        <dbReference type="ARBA" id="ARBA00046517"/>
    </source>
</evidence>
<evidence type="ECO:0000313" key="6">
    <source>
        <dbReference type="Ensembl" id="ENSECAP00000041998.1"/>
    </source>
</evidence>
<dbReference type="InterPro" id="IPR000704">
    <property type="entry name" value="Casein_kinase_II_reg-sub"/>
</dbReference>
<dbReference type="InterPro" id="IPR016149">
    <property type="entry name" value="Casein_kin_II_reg-sub_N"/>
</dbReference>
<dbReference type="SMR" id="A0A3Q2I2K5"/>
<dbReference type="Gene3D" id="1.10.1820.10">
    <property type="entry name" value="protein kinase ck2 holoenzyme, chain C, domain 1"/>
    <property type="match status" value="1"/>
</dbReference>
<reference evidence="6" key="2">
    <citation type="submission" date="2025-08" db="UniProtKB">
        <authorList>
            <consortium name="Ensembl"/>
        </authorList>
    </citation>
    <scope>IDENTIFICATION</scope>
    <source>
        <strain evidence="6">Thoroughbred</strain>
    </source>
</reference>
<comment type="subunit">
    <text evidence="4">Casein kinase II/CK2 is a tetramer composed of an alpha subunit, an alpha' subunit and two beta subunits. The beta subunit dimerization is mediated by zinc ions. Interacts with DYNLT2. Interacts with CD163. Also a component of a CK2-SPT16-SSRP1 complex composed of SSRP1, SUPT16H, CSNK2A1, CSNK2A2 and CSNK2B, the complex associating following UV irradiation. Interacts with MUSK; mediates phosphorylation of MUSK by CK2. Interacts with FGF1; this interaction is increased in the presence of FIBP, suggesting a possible cooperative interaction between CSNKB and FIBP in binding to FGF1. Interacts (via KSSR motif) with ARK2N. Interacts with JUN and ARK2N; mediates the interaction between ARK2N and JUN.</text>
</comment>
<dbReference type="PRINTS" id="PR00472">
    <property type="entry name" value="CASNKINASEII"/>
</dbReference>
<reference evidence="6" key="3">
    <citation type="submission" date="2025-09" db="UniProtKB">
        <authorList>
            <consortium name="Ensembl"/>
        </authorList>
    </citation>
    <scope>IDENTIFICATION</scope>
    <source>
        <strain evidence="6">Thoroughbred</strain>
    </source>
</reference>
<dbReference type="SUPFAM" id="SSF57798">
    <property type="entry name" value="Casein kinase II beta subunit"/>
    <property type="match status" value="1"/>
</dbReference>
<dbReference type="GeneTree" id="ENSGT00390000003781"/>
<accession>A0A3Q2I2K5</accession>
<name>A0A3Q2I2K5_HORSE</name>
<dbReference type="Ensembl" id="ENSECAT00000014826.2">
    <property type="protein sequence ID" value="ENSECAP00000041998.1"/>
    <property type="gene ID" value="ENSECAG00000014131.2"/>
</dbReference>
<dbReference type="GO" id="GO:0019887">
    <property type="term" value="F:protein kinase regulator activity"/>
    <property type="evidence" value="ECO:0007669"/>
    <property type="project" value="InterPro"/>
</dbReference>
<comment type="subunit">
    <text evidence="5">Tetramer of two alpha and two beta subunits.</text>
</comment>
<dbReference type="AlphaFoldDB" id="A0A3Q2I2K5"/>
<evidence type="ECO:0000313" key="7">
    <source>
        <dbReference type="Proteomes" id="UP000002281"/>
    </source>
</evidence>
<protein>
    <recommendedName>
        <fullName evidence="2 5">Casein kinase II subunit beta</fullName>
        <shortName evidence="5">CK II beta</shortName>
    </recommendedName>
</protein>
<comment type="function">
    <text evidence="3 5">Regulatory subunit of casein kinase II/CK2. As part of the kinase complex regulates the basal catalytic activity of the alpha subunit a constitutively active serine/threonine-protein kinase that phosphorylates a large number of substrates containing acidic residues C-terminal to the phosphorylated serine or threonine. Participates in Wnt signaling.</text>
</comment>
<dbReference type="InterPro" id="IPR035991">
    <property type="entry name" value="Casein_kinase_II_beta-like"/>
</dbReference>
<sequence>MSLSCVCYLYWFCGLHGNKLFCEAYEDHTQDKFNLTGSRMVFDMEPEEKLKDSPNQSDLIKQAAEMLYGLTQACYILTKHGIAQMLEKYQQGDFGYCHPMCVHGICQRQPILFCCIL</sequence>
<dbReference type="InParanoid" id="A0A3Q2I2K5"/>